<sequence>MPQFHTQDVWFQATTTTQVQNAMGEKNTRQQPWSDYGVDAVTPGASKIHSFSDLGMAGWRWMDGRRHCWMEEGAAGCREGLLAEMMRDCQTDRGRDGWMDV</sequence>
<proteinExistence type="predicted"/>
<evidence type="ECO:0000313" key="1">
    <source>
        <dbReference type="EMBL" id="MEQ2276579.1"/>
    </source>
</evidence>
<name>A0ABV0X5M4_9TELE</name>
<reference evidence="1 2" key="1">
    <citation type="submission" date="2021-06" db="EMBL/GenBank/DDBJ databases">
        <authorList>
            <person name="Palmer J.M."/>
        </authorList>
    </citation>
    <scope>NUCLEOTIDE SEQUENCE [LARGE SCALE GENOMIC DNA]</scope>
    <source>
        <strain evidence="1 2">XR_2019</strain>
        <tissue evidence="1">Muscle</tissue>
    </source>
</reference>
<keyword evidence="2" id="KW-1185">Reference proteome</keyword>
<accession>A0ABV0X5M4</accession>
<comment type="caution">
    <text evidence="1">The sequence shown here is derived from an EMBL/GenBank/DDBJ whole genome shotgun (WGS) entry which is preliminary data.</text>
</comment>
<dbReference type="EMBL" id="JAHRIM010090145">
    <property type="protein sequence ID" value="MEQ2276579.1"/>
    <property type="molecule type" value="Genomic_DNA"/>
</dbReference>
<protein>
    <recommendedName>
        <fullName evidence="3">MHC class I antigen</fullName>
    </recommendedName>
</protein>
<evidence type="ECO:0008006" key="3">
    <source>
        <dbReference type="Google" id="ProtNLM"/>
    </source>
</evidence>
<dbReference type="Proteomes" id="UP001444071">
    <property type="component" value="Unassembled WGS sequence"/>
</dbReference>
<gene>
    <name evidence="1" type="ORF">XENORESO_018636</name>
</gene>
<organism evidence="1 2">
    <name type="scientific">Xenotaenia resolanae</name>
    <dbReference type="NCBI Taxonomy" id="208358"/>
    <lineage>
        <taxon>Eukaryota</taxon>
        <taxon>Metazoa</taxon>
        <taxon>Chordata</taxon>
        <taxon>Craniata</taxon>
        <taxon>Vertebrata</taxon>
        <taxon>Euteleostomi</taxon>
        <taxon>Actinopterygii</taxon>
        <taxon>Neopterygii</taxon>
        <taxon>Teleostei</taxon>
        <taxon>Neoteleostei</taxon>
        <taxon>Acanthomorphata</taxon>
        <taxon>Ovalentaria</taxon>
        <taxon>Atherinomorphae</taxon>
        <taxon>Cyprinodontiformes</taxon>
        <taxon>Goodeidae</taxon>
        <taxon>Xenotaenia</taxon>
    </lineage>
</organism>
<evidence type="ECO:0000313" key="2">
    <source>
        <dbReference type="Proteomes" id="UP001444071"/>
    </source>
</evidence>